<dbReference type="GO" id="GO:0008973">
    <property type="term" value="F:phosphopentomutase activity"/>
    <property type="evidence" value="ECO:0007669"/>
    <property type="project" value="TreeGrafter"/>
</dbReference>
<dbReference type="EMBL" id="CP062983">
    <property type="protein sequence ID" value="QPC85026.1"/>
    <property type="molecule type" value="Genomic_DNA"/>
</dbReference>
<dbReference type="Pfam" id="PF00408">
    <property type="entry name" value="PGM_PMM_IV"/>
    <property type="match status" value="1"/>
</dbReference>
<keyword evidence="4 7" id="KW-0479">Metal-binding</keyword>
<keyword evidence="13" id="KW-1185">Reference proteome</keyword>
<dbReference type="Pfam" id="PF02878">
    <property type="entry name" value="PGM_PMM_I"/>
    <property type="match status" value="1"/>
</dbReference>
<dbReference type="PANTHER" id="PTHR45745">
    <property type="entry name" value="PHOSPHOMANNOMUTASE 45A"/>
    <property type="match status" value="1"/>
</dbReference>
<dbReference type="PRINTS" id="PR00509">
    <property type="entry name" value="PGMPMM"/>
</dbReference>
<dbReference type="Gene3D" id="3.30.310.50">
    <property type="entry name" value="Alpha-D-phosphohexomutase, C-terminal domain"/>
    <property type="match status" value="1"/>
</dbReference>
<reference evidence="12 13" key="1">
    <citation type="submission" date="2020-02" db="EMBL/GenBank/DDBJ databases">
        <authorList>
            <person name="Zheng R.K."/>
            <person name="Sun C.M."/>
        </authorList>
    </citation>
    <scope>NUCLEOTIDE SEQUENCE [LARGE SCALE GENOMIC DNA]</scope>
    <source>
        <strain evidence="13">rifampicinis</strain>
    </source>
</reference>
<dbReference type="InterPro" id="IPR005844">
    <property type="entry name" value="A-D-PHexomutase_a/b/a-I"/>
</dbReference>
<dbReference type="CDD" id="cd05800">
    <property type="entry name" value="PGM_like2"/>
    <property type="match status" value="1"/>
</dbReference>
<dbReference type="Gene3D" id="3.40.120.10">
    <property type="entry name" value="Alpha-D-Glucose-1,6-Bisphosphate, subunit A, domain 3"/>
    <property type="match status" value="3"/>
</dbReference>
<evidence type="ECO:0000256" key="6">
    <source>
        <dbReference type="ARBA" id="ARBA00023235"/>
    </source>
</evidence>
<evidence type="ECO:0000256" key="2">
    <source>
        <dbReference type="ARBA" id="ARBA00010231"/>
    </source>
</evidence>
<evidence type="ECO:0000313" key="13">
    <source>
        <dbReference type="Proteomes" id="UP000594468"/>
    </source>
</evidence>
<dbReference type="AlphaFoldDB" id="A0A7S8EDN0"/>
<dbReference type="KEGG" id="pmet:G4Y79_11855"/>
<evidence type="ECO:0000256" key="4">
    <source>
        <dbReference type="ARBA" id="ARBA00022723"/>
    </source>
</evidence>
<dbReference type="GO" id="GO:0000287">
    <property type="term" value="F:magnesium ion binding"/>
    <property type="evidence" value="ECO:0007669"/>
    <property type="project" value="InterPro"/>
</dbReference>
<comment type="similarity">
    <text evidence="2 7">Belongs to the phosphohexose mutase family.</text>
</comment>
<evidence type="ECO:0000313" key="12">
    <source>
        <dbReference type="EMBL" id="QPC85026.1"/>
    </source>
</evidence>
<feature type="domain" description="Alpha-D-phosphohexomutase C-terminal" evidence="8">
    <location>
        <begin position="427"/>
        <end position="468"/>
    </location>
</feature>
<proteinExistence type="inferred from homology"/>
<dbReference type="SUPFAM" id="SSF55957">
    <property type="entry name" value="Phosphoglucomutase, C-terminal domain"/>
    <property type="match status" value="1"/>
</dbReference>
<evidence type="ECO:0000256" key="3">
    <source>
        <dbReference type="ARBA" id="ARBA00022553"/>
    </source>
</evidence>
<feature type="domain" description="Alpha-D-phosphohexomutase alpha/beta/alpha" evidence="11">
    <location>
        <begin position="270"/>
        <end position="379"/>
    </location>
</feature>
<keyword evidence="3" id="KW-0597">Phosphoprotein</keyword>
<dbReference type="RefSeq" id="WP_195173089.1">
    <property type="nucleotide sequence ID" value="NZ_CP062983.1"/>
</dbReference>
<dbReference type="PANTHER" id="PTHR45745:SF1">
    <property type="entry name" value="PHOSPHOGLUCOMUTASE 2B-RELATED"/>
    <property type="match status" value="1"/>
</dbReference>
<dbReference type="Pfam" id="PF02880">
    <property type="entry name" value="PGM_PMM_III"/>
    <property type="match status" value="1"/>
</dbReference>
<dbReference type="InterPro" id="IPR016066">
    <property type="entry name" value="A-D-PHexomutase_CS"/>
</dbReference>
<accession>A0A7S8EDN0</accession>
<dbReference type="Proteomes" id="UP000594468">
    <property type="component" value="Chromosome"/>
</dbReference>
<name>A0A7S8EDN0_9CHLR</name>
<dbReference type="SUPFAM" id="SSF53738">
    <property type="entry name" value="Phosphoglucomutase, first 3 domains"/>
    <property type="match status" value="2"/>
</dbReference>
<evidence type="ECO:0000256" key="5">
    <source>
        <dbReference type="ARBA" id="ARBA00022842"/>
    </source>
</evidence>
<keyword evidence="5 7" id="KW-0460">Magnesium</keyword>
<evidence type="ECO:0000259" key="10">
    <source>
        <dbReference type="Pfam" id="PF02879"/>
    </source>
</evidence>
<dbReference type="GO" id="GO:0005975">
    <property type="term" value="P:carbohydrate metabolic process"/>
    <property type="evidence" value="ECO:0007669"/>
    <property type="project" value="InterPro"/>
</dbReference>
<dbReference type="InterPro" id="IPR016055">
    <property type="entry name" value="A-D-PHexomutase_a/b/a-I/II/III"/>
</dbReference>
<evidence type="ECO:0000259" key="11">
    <source>
        <dbReference type="Pfam" id="PF02880"/>
    </source>
</evidence>
<evidence type="ECO:0000259" key="8">
    <source>
        <dbReference type="Pfam" id="PF00408"/>
    </source>
</evidence>
<dbReference type="InterPro" id="IPR005846">
    <property type="entry name" value="A-D-PHexomutase_a/b/a-III"/>
</dbReference>
<feature type="domain" description="Alpha-D-phosphohexomutase alpha/beta/alpha" evidence="10">
    <location>
        <begin position="167"/>
        <end position="266"/>
    </location>
</feature>
<evidence type="ECO:0000256" key="1">
    <source>
        <dbReference type="ARBA" id="ARBA00001946"/>
    </source>
</evidence>
<evidence type="ECO:0000259" key="9">
    <source>
        <dbReference type="Pfam" id="PF02878"/>
    </source>
</evidence>
<dbReference type="InterPro" id="IPR005841">
    <property type="entry name" value="Alpha-D-phosphohexomutase_SF"/>
</dbReference>
<keyword evidence="6" id="KW-0413">Isomerase</keyword>
<protein>
    <submittedName>
        <fullName evidence="12">Phosphoglucomutase/phosphomannomutase family protein</fullName>
    </submittedName>
</protein>
<comment type="cofactor">
    <cofactor evidence="1">
        <name>Mg(2+)</name>
        <dbReference type="ChEBI" id="CHEBI:18420"/>
    </cofactor>
</comment>
<dbReference type="GO" id="GO:0006166">
    <property type="term" value="P:purine ribonucleoside salvage"/>
    <property type="evidence" value="ECO:0007669"/>
    <property type="project" value="TreeGrafter"/>
</dbReference>
<sequence length="478" mass="52470">MISFGTDGWRAVIADTFTFANLRLVAQAVADSINETTDTTKQPEVVIGYDTRFLSDRFAIEVARVMAGNGIIAWLSRSDVPTPAVSYNVVDKKADAGIVITASHNPPRYNGFKLKAPYGGSATHEQSKRVEQKLQHMEMEGRGPNVMDYQRGLDTDMIRRFDPTWVYFQHISDLVNLDLISSSEMKVVTDAMYGSGRGALPAILARTRTKVTEIRGIMNPGFGGIHPEPIVKYLTDLTAAVQREQAHVGLATDGDADRIGAVDNLGNFVDPHHVFALVLRHLIENRGMRGDVVKTISTTYMIDKMCKAYDLTLHETPVGFNHIADLMMKRDILIGGEESGGIGVKGHIPEGDGILMGLLLLEVIAQANAPLNEIIEDLQRTFGPACYARNDVRLSKQLPKNVIVEKLQDTAPTTMNGQTVTRVNTLDGIKYYMADDSWLLIRPSGTEPVLRIYAEAPSHADVQALLAEGDKMGHSVIS</sequence>
<dbReference type="PROSITE" id="PS00710">
    <property type="entry name" value="PGM_PMM"/>
    <property type="match status" value="1"/>
</dbReference>
<dbReference type="InterPro" id="IPR036900">
    <property type="entry name" value="A-D-PHexomutase_C_sf"/>
</dbReference>
<evidence type="ECO:0000256" key="7">
    <source>
        <dbReference type="RuleBase" id="RU004326"/>
    </source>
</evidence>
<dbReference type="InterPro" id="IPR005843">
    <property type="entry name" value="A-D-PHexomutase_C"/>
</dbReference>
<feature type="domain" description="Alpha-D-phosphohexomutase alpha/beta/alpha" evidence="9">
    <location>
        <begin position="2"/>
        <end position="136"/>
    </location>
</feature>
<dbReference type="InterPro" id="IPR005845">
    <property type="entry name" value="A-D-PHexomutase_a/b/a-II"/>
</dbReference>
<gene>
    <name evidence="12" type="ORF">G4Y79_11855</name>
</gene>
<dbReference type="Pfam" id="PF02879">
    <property type="entry name" value="PGM_PMM_II"/>
    <property type="match status" value="1"/>
</dbReference>
<organism evidence="12 13">
    <name type="scientific">Phototrophicus methaneseepsis</name>
    <dbReference type="NCBI Taxonomy" id="2710758"/>
    <lineage>
        <taxon>Bacteria</taxon>
        <taxon>Bacillati</taxon>
        <taxon>Chloroflexota</taxon>
        <taxon>Candidatus Thermofontia</taxon>
        <taxon>Phototrophicales</taxon>
        <taxon>Phototrophicaceae</taxon>
        <taxon>Phototrophicus</taxon>
    </lineage>
</organism>